<name>A0ABU5N046_9BACT</name>
<protein>
    <submittedName>
        <fullName evidence="3">Glycosyltransferase family 4 protein</fullName>
        <ecNumber evidence="3">2.4.-.-</ecNumber>
    </submittedName>
</protein>
<reference evidence="3 4" key="1">
    <citation type="journal article" date="2024" name="Appl. Environ. Microbiol.">
        <title>Pontiella agarivorans sp. nov., a novel marine anaerobic bacterium capable of degrading macroalgal polysaccharides and fixing nitrogen.</title>
        <authorList>
            <person name="Liu N."/>
            <person name="Kivenson V."/>
            <person name="Peng X."/>
            <person name="Cui Z."/>
            <person name="Lankiewicz T.S."/>
            <person name="Gosselin K.M."/>
            <person name="English C.J."/>
            <person name="Blair E.M."/>
            <person name="O'Malley M.A."/>
            <person name="Valentine D.L."/>
        </authorList>
    </citation>
    <scope>NUCLEOTIDE SEQUENCE [LARGE SCALE GENOMIC DNA]</scope>
    <source>
        <strain evidence="3 4">NLcol2</strain>
    </source>
</reference>
<dbReference type="RefSeq" id="WP_322609607.1">
    <property type="nucleotide sequence ID" value="NZ_JARVCO010000012.1"/>
</dbReference>
<evidence type="ECO:0000259" key="1">
    <source>
        <dbReference type="Pfam" id="PF00534"/>
    </source>
</evidence>
<dbReference type="PANTHER" id="PTHR45947:SF3">
    <property type="entry name" value="SULFOQUINOVOSYL TRANSFERASE SQD2"/>
    <property type="match status" value="1"/>
</dbReference>
<evidence type="ECO:0000259" key="2">
    <source>
        <dbReference type="Pfam" id="PF13579"/>
    </source>
</evidence>
<dbReference type="Proteomes" id="UP001290861">
    <property type="component" value="Unassembled WGS sequence"/>
</dbReference>
<evidence type="ECO:0000313" key="4">
    <source>
        <dbReference type="Proteomes" id="UP001290861"/>
    </source>
</evidence>
<proteinExistence type="predicted"/>
<dbReference type="EC" id="2.4.-.-" evidence="3"/>
<dbReference type="EMBL" id="JARVCO010000012">
    <property type="protein sequence ID" value="MDZ8119825.1"/>
    <property type="molecule type" value="Genomic_DNA"/>
</dbReference>
<keyword evidence="4" id="KW-1185">Reference proteome</keyword>
<dbReference type="SUPFAM" id="SSF53756">
    <property type="entry name" value="UDP-Glycosyltransferase/glycogen phosphorylase"/>
    <property type="match status" value="1"/>
</dbReference>
<dbReference type="Pfam" id="PF00534">
    <property type="entry name" value="Glycos_transf_1"/>
    <property type="match status" value="1"/>
</dbReference>
<dbReference type="Pfam" id="PF13579">
    <property type="entry name" value="Glyco_trans_4_4"/>
    <property type="match status" value="1"/>
</dbReference>
<dbReference type="CDD" id="cd03801">
    <property type="entry name" value="GT4_PimA-like"/>
    <property type="match status" value="1"/>
</dbReference>
<dbReference type="PANTHER" id="PTHR45947">
    <property type="entry name" value="SULFOQUINOVOSYL TRANSFERASE SQD2"/>
    <property type="match status" value="1"/>
</dbReference>
<sequence length="389" mass="43823">MESRFKIAIVGGSLSTYGGGAPRSMAQQATVLTEQGHHVELFVGFSRKYPLTQEQFSCRETPVNASVLWGPSVLGLFPRALFKLWKRAGEFDFIHLNGAWNLTTVLGALIARSRKTPYIITMRGHFGEYHFRRMPSLKKLIFRIFEKTNIRHACAMHATAQWEVETSAMALQYARQVIVIPNPVDLTDFRNPPLRQEARQKLGLSDKDFHIVHLGRLAKQKNLPFLIDVFAQANLGSDSFLTFIGPPEPDLKCELLNQVDALQIKDRVRFIDFAKGKERSNWLAAADLFALPSFDENFCIVAAESVACGTQTLLSPHVGVTEFLPAQLTHVAELDPKKWISALQQFKADALPQRIPDPADLSGFSTAKVYAEWMSFYHSQQRANSYEDQ</sequence>
<dbReference type="Gene3D" id="3.40.50.2000">
    <property type="entry name" value="Glycogen Phosphorylase B"/>
    <property type="match status" value="2"/>
</dbReference>
<keyword evidence="3" id="KW-0808">Transferase</keyword>
<dbReference type="GO" id="GO:0016757">
    <property type="term" value="F:glycosyltransferase activity"/>
    <property type="evidence" value="ECO:0007669"/>
    <property type="project" value="UniProtKB-KW"/>
</dbReference>
<gene>
    <name evidence="3" type="ORF">P9H32_14440</name>
</gene>
<keyword evidence="3" id="KW-0328">Glycosyltransferase</keyword>
<feature type="domain" description="Glycosyltransferase subfamily 4-like N-terminal" evidence="2">
    <location>
        <begin position="19"/>
        <end position="182"/>
    </location>
</feature>
<comment type="caution">
    <text evidence="3">The sequence shown here is derived from an EMBL/GenBank/DDBJ whole genome shotgun (WGS) entry which is preliminary data.</text>
</comment>
<organism evidence="3 4">
    <name type="scientific">Pontiella agarivorans</name>
    <dbReference type="NCBI Taxonomy" id="3038953"/>
    <lineage>
        <taxon>Bacteria</taxon>
        <taxon>Pseudomonadati</taxon>
        <taxon>Kiritimatiellota</taxon>
        <taxon>Kiritimatiellia</taxon>
        <taxon>Kiritimatiellales</taxon>
        <taxon>Pontiellaceae</taxon>
        <taxon>Pontiella</taxon>
    </lineage>
</organism>
<dbReference type="InterPro" id="IPR001296">
    <property type="entry name" value="Glyco_trans_1"/>
</dbReference>
<dbReference type="InterPro" id="IPR028098">
    <property type="entry name" value="Glyco_trans_4-like_N"/>
</dbReference>
<accession>A0ABU5N046</accession>
<evidence type="ECO:0000313" key="3">
    <source>
        <dbReference type="EMBL" id="MDZ8119825.1"/>
    </source>
</evidence>
<feature type="domain" description="Glycosyl transferase family 1" evidence="1">
    <location>
        <begin position="195"/>
        <end position="346"/>
    </location>
</feature>
<dbReference type="InterPro" id="IPR050194">
    <property type="entry name" value="Glycosyltransferase_grp1"/>
</dbReference>